<organism evidence="1 2">
    <name type="scientific">Coraliomargarita sinensis</name>
    <dbReference type="NCBI Taxonomy" id="2174842"/>
    <lineage>
        <taxon>Bacteria</taxon>
        <taxon>Pseudomonadati</taxon>
        <taxon>Verrucomicrobiota</taxon>
        <taxon>Opitutia</taxon>
        <taxon>Puniceicoccales</taxon>
        <taxon>Coraliomargaritaceae</taxon>
        <taxon>Coraliomargarita</taxon>
    </lineage>
</organism>
<keyword evidence="2" id="KW-1185">Reference proteome</keyword>
<protein>
    <submittedName>
        <fullName evidence="1">Uncharacterized protein</fullName>
    </submittedName>
</protein>
<dbReference type="Proteomes" id="UP000247099">
    <property type="component" value="Unassembled WGS sequence"/>
</dbReference>
<evidence type="ECO:0000313" key="1">
    <source>
        <dbReference type="EMBL" id="PXA04355.1"/>
    </source>
</evidence>
<reference evidence="1 2" key="1">
    <citation type="submission" date="2018-05" db="EMBL/GenBank/DDBJ databases">
        <title>Coraliomargarita sinensis sp. nov., isolated from a marine solar saltern.</title>
        <authorList>
            <person name="Zhou L.Y."/>
        </authorList>
    </citation>
    <scope>NUCLEOTIDE SEQUENCE [LARGE SCALE GENOMIC DNA]</scope>
    <source>
        <strain evidence="1 2">WN38</strain>
    </source>
</reference>
<comment type="caution">
    <text evidence="1">The sequence shown here is derived from an EMBL/GenBank/DDBJ whole genome shotgun (WGS) entry which is preliminary data.</text>
</comment>
<evidence type="ECO:0000313" key="2">
    <source>
        <dbReference type="Proteomes" id="UP000247099"/>
    </source>
</evidence>
<gene>
    <name evidence="1" type="ORF">DDZ13_07430</name>
</gene>
<dbReference type="InParanoid" id="A0A317ZFK7"/>
<sequence length="98" mass="10831">MTENGLFIRGVVISNSARKITKKDGGILALVKHELALQPGVAVLERFLDPKDNPEVEINGDEVTKYPELKAFQPVSVKATRIQERNGQISSSSWEIVD</sequence>
<dbReference type="EMBL" id="QHJQ01000004">
    <property type="protein sequence ID" value="PXA04355.1"/>
    <property type="molecule type" value="Genomic_DNA"/>
</dbReference>
<dbReference type="AlphaFoldDB" id="A0A317ZFK7"/>
<accession>A0A317ZFK7</accession>
<name>A0A317ZFK7_9BACT</name>
<proteinExistence type="predicted"/>